<dbReference type="AlphaFoldDB" id="A0AA44C844"/>
<dbReference type="InterPro" id="IPR038475">
    <property type="entry name" value="RecG_C_sf"/>
</dbReference>
<dbReference type="Gene3D" id="3.30.950.30">
    <property type="entry name" value="Schlafen, AAA domain"/>
    <property type="match status" value="1"/>
</dbReference>
<proteinExistence type="predicted"/>
<comment type="caution">
    <text evidence="2">The sequence shown here is derived from an EMBL/GenBank/DDBJ whole genome shotgun (WGS) entry which is preliminary data.</text>
</comment>
<feature type="domain" description="Schlafen AlbA-2" evidence="1">
    <location>
        <begin position="20"/>
        <end position="134"/>
    </location>
</feature>
<dbReference type="PANTHER" id="PTHR30595:SF6">
    <property type="entry name" value="SCHLAFEN ALBA-2 DOMAIN-CONTAINING PROTEIN"/>
    <property type="match status" value="1"/>
</dbReference>
<evidence type="ECO:0000313" key="2">
    <source>
        <dbReference type="EMBL" id="NHN79130.1"/>
    </source>
</evidence>
<accession>A0AA44C844</accession>
<organism evidence="2 3">
    <name type="scientific">Azotobacter chroococcum</name>
    <dbReference type="NCBI Taxonomy" id="353"/>
    <lineage>
        <taxon>Bacteria</taxon>
        <taxon>Pseudomonadati</taxon>
        <taxon>Pseudomonadota</taxon>
        <taxon>Gammaproteobacteria</taxon>
        <taxon>Pseudomonadales</taxon>
        <taxon>Pseudomonadaceae</taxon>
        <taxon>Azotobacter</taxon>
    </lineage>
</organism>
<evidence type="ECO:0000259" key="1">
    <source>
        <dbReference type="Pfam" id="PF04326"/>
    </source>
</evidence>
<dbReference type="InterPro" id="IPR038461">
    <property type="entry name" value="Schlafen_AlbA_2_dom_sf"/>
</dbReference>
<name>A0AA44C844_9GAMM</name>
<dbReference type="Proteomes" id="UP000736384">
    <property type="component" value="Unassembled WGS sequence"/>
</dbReference>
<dbReference type="Pfam" id="PF13749">
    <property type="entry name" value="HATPase_c_4"/>
    <property type="match status" value="1"/>
</dbReference>
<dbReference type="PANTHER" id="PTHR30595">
    <property type="entry name" value="GLPR-RELATED TRANSCRIPTIONAL REPRESSOR"/>
    <property type="match status" value="1"/>
</dbReference>
<sequence>MFKTEELTKTELDNLLKKKETHYLDFKSSDISGKDLQRHIVGFANADGGEIYVGIAEKNGEFYIHSFQNIESANQLLQAAIIEINPNIEDLIVDFLQTNKDSYLIRFVIPKSPKLHHTSSGDCYVRLSAQTQKIKGEEVASLAYSKGFFKYEEQPVNSTTPDEIIEQGHLNDYLSRIGSSQDPKRFMRRNRLLESTENSEKVNVGCALLFDSDPDEVLSTKASIKILRMKTTSDQYKREQLHSHEKLSGPLESLVKKTEERILQHMQDAAFEIDGVKFEVSYPTEAVHEVLVNAFLHRDYSIADEIQITIFDNRIEIKSPGRLPGGVTKDNILNAHFARNPNLVRLINKLPKPLNHDLGEGLDTAFRAMNRAGLVYPDILQTENSVIVTLLHKKAASYEEIIMDYLKSNEWITNKIARSLTGEGSENKVKNALQGLRRKGLIAPEDPNASRFSYRYRKV</sequence>
<protein>
    <submittedName>
        <fullName evidence="2">Transcriptional regulator</fullName>
    </submittedName>
</protein>
<dbReference type="Gene3D" id="3.30.565.60">
    <property type="match status" value="1"/>
</dbReference>
<gene>
    <name evidence="2" type="ORF">HA520_17875</name>
</gene>
<dbReference type="Pfam" id="PF04326">
    <property type="entry name" value="SLFN_AlbA_2"/>
    <property type="match status" value="1"/>
</dbReference>
<evidence type="ECO:0000313" key="3">
    <source>
        <dbReference type="Proteomes" id="UP000736384"/>
    </source>
</evidence>
<dbReference type="RefSeq" id="WP_165893648.1">
    <property type="nucleotide sequence ID" value="NZ_JAAPAP010000016.1"/>
</dbReference>
<dbReference type="EMBL" id="JAAPAP010000016">
    <property type="protein sequence ID" value="NHN79130.1"/>
    <property type="molecule type" value="Genomic_DNA"/>
</dbReference>
<reference evidence="2" key="1">
    <citation type="submission" date="2020-03" db="EMBL/GenBank/DDBJ databases">
        <title>Genome assembly of Azotobacter chroococcum W5.</title>
        <authorList>
            <person name="Kannepalli A."/>
        </authorList>
    </citation>
    <scope>NUCLEOTIDE SEQUENCE</scope>
    <source>
        <strain evidence="2">W5</strain>
    </source>
</reference>
<dbReference type="InterPro" id="IPR007421">
    <property type="entry name" value="Schlafen_AlbA_2_dom"/>
</dbReference>